<sequence length="93" mass="10568">MSRAMTKREADALIARYIEPYPDDPRIEEYRLREEEHGYPVWSVIGSLAPDGENTAQVAQDYDISLDALEAARAFYARHKEALDDRLAANRAA</sequence>
<protein>
    <submittedName>
        <fullName evidence="1">Uncharacterized protein</fullName>
    </submittedName>
</protein>
<proteinExistence type="predicted"/>
<organism evidence="1">
    <name type="scientific">uncultured Thermomicrobiales bacterium</name>
    <dbReference type="NCBI Taxonomy" id="1645740"/>
    <lineage>
        <taxon>Bacteria</taxon>
        <taxon>Pseudomonadati</taxon>
        <taxon>Thermomicrobiota</taxon>
        <taxon>Thermomicrobia</taxon>
        <taxon>Thermomicrobiales</taxon>
        <taxon>environmental samples</taxon>
    </lineage>
</organism>
<evidence type="ECO:0000313" key="1">
    <source>
        <dbReference type="EMBL" id="CAA9549369.1"/>
    </source>
</evidence>
<accession>A0A6J4UFH3</accession>
<dbReference type="Gene3D" id="1.10.10.10">
    <property type="entry name" value="Winged helix-like DNA-binding domain superfamily/Winged helix DNA-binding domain"/>
    <property type="match status" value="1"/>
</dbReference>
<name>A0A6J4UFH3_9BACT</name>
<reference evidence="1" key="1">
    <citation type="submission" date="2020-02" db="EMBL/GenBank/DDBJ databases">
        <authorList>
            <person name="Meier V. D."/>
        </authorList>
    </citation>
    <scope>NUCLEOTIDE SEQUENCE</scope>
    <source>
        <strain evidence="1">AVDCRST_MAG18</strain>
    </source>
</reference>
<gene>
    <name evidence="1" type="ORF">AVDCRST_MAG18-168</name>
</gene>
<dbReference type="EMBL" id="CADCWN010000015">
    <property type="protein sequence ID" value="CAA9549369.1"/>
    <property type="molecule type" value="Genomic_DNA"/>
</dbReference>
<dbReference type="InterPro" id="IPR036388">
    <property type="entry name" value="WH-like_DNA-bd_sf"/>
</dbReference>
<dbReference type="AlphaFoldDB" id="A0A6J4UFH3"/>